<keyword evidence="4" id="KW-0804">Transcription</keyword>
<dbReference type="InterPro" id="IPR000847">
    <property type="entry name" value="LysR_HTH_N"/>
</dbReference>
<dbReference type="PANTHER" id="PTHR30579:SF7">
    <property type="entry name" value="HTH-TYPE TRANSCRIPTIONAL REGULATOR LRHA-RELATED"/>
    <property type="match status" value="1"/>
</dbReference>
<evidence type="ECO:0000313" key="7">
    <source>
        <dbReference type="Proteomes" id="UP000037931"/>
    </source>
</evidence>
<evidence type="ECO:0000259" key="5">
    <source>
        <dbReference type="PROSITE" id="PS50931"/>
    </source>
</evidence>
<dbReference type="PANTHER" id="PTHR30579">
    <property type="entry name" value="TRANSCRIPTIONAL REGULATOR"/>
    <property type="match status" value="1"/>
</dbReference>
<comment type="caution">
    <text evidence="6">The sequence shown here is derived from an EMBL/GenBank/DDBJ whole genome shotgun (WGS) entry which is preliminary data.</text>
</comment>
<accession>A0A0M9GH09</accession>
<dbReference type="InterPro" id="IPR050176">
    <property type="entry name" value="LTTR"/>
</dbReference>
<dbReference type="InterPro" id="IPR036390">
    <property type="entry name" value="WH_DNA-bd_sf"/>
</dbReference>
<evidence type="ECO:0000256" key="4">
    <source>
        <dbReference type="ARBA" id="ARBA00023163"/>
    </source>
</evidence>
<dbReference type="Gene3D" id="3.40.190.10">
    <property type="entry name" value="Periplasmic binding protein-like II"/>
    <property type="match status" value="2"/>
</dbReference>
<keyword evidence="3" id="KW-0238">DNA-binding</keyword>
<evidence type="ECO:0000256" key="3">
    <source>
        <dbReference type="ARBA" id="ARBA00023125"/>
    </source>
</evidence>
<dbReference type="OrthoDB" id="6555293at2"/>
<dbReference type="AlphaFoldDB" id="A0A0M9GH09"/>
<dbReference type="GO" id="GO:0003677">
    <property type="term" value="F:DNA binding"/>
    <property type="evidence" value="ECO:0007669"/>
    <property type="project" value="UniProtKB-KW"/>
</dbReference>
<dbReference type="SUPFAM" id="SSF46785">
    <property type="entry name" value="Winged helix' DNA-binding domain"/>
    <property type="match status" value="1"/>
</dbReference>
<protein>
    <submittedName>
        <fullName evidence="6">Transcriptional regulator</fullName>
    </submittedName>
</protein>
<dbReference type="RefSeq" id="WP_054063095.1">
    <property type="nucleotide sequence ID" value="NZ_JSYZ01000009.1"/>
</dbReference>
<dbReference type="Gene3D" id="1.10.10.10">
    <property type="entry name" value="Winged helix-like DNA-binding domain superfamily/Winged helix DNA-binding domain"/>
    <property type="match status" value="1"/>
</dbReference>
<organism evidence="6 7">
    <name type="scientific">Pseudomonas asplenii</name>
    <dbReference type="NCBI Taxonomy" id="53407"/>
    <lineage>
        <taxon>Bacteria</taxon>
        <taxon>Pseudomonadati</taxon>
        <taxon>Pseudomonadota</taxon>
        <taxon>Gammaproteobacteria</taxon>
        <taxon>Pseudomonadales</taxon>
        <taxon>Pseudomonadaceae</taxon>
        <taxon>Pseudomonas</taxon>
    </lineage>
</organism>
<dbReference type="STRING" id="50340.PF66_03059"/>
<comment type="similarity">
    <text evidence="1">Belongs to the LysR transcriptional regulatory family.</text>
</comment>
<reference evidence="6 7" key="1">
    <citation type="journal article" date="2015" name="PLoS ONE">
        <title>Rice-Infecting Pseudomonas Genomes Are Highly Accessorized and Harbor Multiple Putative Virulence Mechanisms to Cause Sheath Brown Rot.</title>
        <authorList>
            <person name="Quibod I.L."/>
            <person name="Grande G."/>
            <person name="Oreiro E.G."/>
            <person name="Borja F.N."/>
            <person name="Dossa G.S."/>
            <person name="Mauleon R."/>
            <person name="Cruz C.V."/>
            <person name="Oliva R."/>
        </authorList>
    </citation>
    <scope>NUCLEOTIDE SEQUENCE [LARGE SCALE GENOMIC DNA]</scope>
    <source>
        <strain evidence="6 7">IRRI 6609</strain>
    </source>
</reference>
<dbReference type="PATRIC" id="fig|50340.43.peg.6441"/>
<name>A0A0M9GH09_9PSED</name>
<evidence type="ECO:0000313" key="6">
    <source>
        <dbReference type="EMBL" id="KPA90981.1"/>
    </source>
</evidence>
<evidence type="ECO:0000256" key="1">
    <source>
        <dbReference type="ARBA" id="ARBA00009437"/>
    </source>
</evidence>
<keyword evidence="2" id="KW-0805">Transcription regulation</keyword>
<dbReference type="PRINTS" id="PR00039">
    <property type="entry name" value="HTHLYSR"/>
</dbReference>
<feature type="domain" description="HTH lysR-type" evidence="5">
    <location>
        <begin position="6"/>
        <end position="62"/>
    </location>
</feature>
<dbReference type="Proteomes" id="UP000037931">
    <property type="component" value="Unassembled WGS sequence"/>
</dbReference>
<dbReference type="EMBL" id="JSYZ01000009">
    <property type="protein sequence ID" value="KPA90981.1"/>
    <property type="molecule type" value="Genomic_DNA"/>
</dbReference>
<sequence>MKLINIDMDLLRALVYVNDTRGFTRAAEKLFRTQSAISLQIKKLEQLTDRQLLERGKEVRLTPAGLKVHEYALKILRLNDELISSVVNEHMPSCIRIGLPELHDPQVIGKILDSTGPFDVHCSFLSDRSANLSKMVDCHLLDIAFLLQAAPTDGPTLSNISLSWVSAHGSRLHQDTPIALALPAPGSTIRQIAQKALEDHGRSFSILCSASDLIPLEAAIAADKAIGVLPTRGVPVGLHIIDTDELPPLPQLHLSAKISSQASPAVNSLAIQMMEVLNTISAATVLTSD</sequence>
<keyword evidence="7" id="KW-1185">Reference proteome</keyword>
<proteinExistence type="inferred from homology"/>
<dbReference type="InterPro" id="IPR036388">
    <property type="entry name" value="WH-like_DNA-bd_sf"/>
</dbReference>
<evidence type="ECO:0000256" key="2">
    <source>
        <dbReference type="ARBA" id="ARBA00023015"/>
    </source>
</evidence>
<gene>
    <name evidence="6" type="ORF">PF66_03059</name>
</gene>
<dbReference type="PROSITE" id="PS50931">
    <property type="entry name" value="HTH_LYSR"/>
    <property type="match status" value="1"/>
</dbReference>
<dbReference type="SUPFAM" id="SSF53850">
    <property type="entry name" value="Periplasmic binding protein-like II"/>
    <property type="match status" value="1"/>
</dbReference>
<dbReference type="Pfam" id="PF00126">
    <property type="entry name" value="HTH_1"/>
    <property type="match status" value="1"/>
</dbReference>
<dbReference type="GO" id="GO:0003700">
    <property type="term" value="F:DNA-binding transcription factor activity"/>
    <property type="evidence" value="ECO:0007669"/>
    <property type="project" value="InterPro"/>
</dbReference>